<dbReference type="Proteomes" id="UP000799118">
    <property type="component" value="Unassembled WGS sequence"/>
</dbReference>
<dbReference type="EMBL" id="ML769428">
    <property type="protein sequence ID" value="KAE9403114.1"/>
    <property type="molecule type" value="Genomic_DNA"/>
</dbReference>
<gene>
    <name evidence="1" type="ORF">BT96DRAFT_917730</name>
</gene>
<reference evidence="1" key="1">
    <citation type="journal article" date="2019" name="Environ. Microbiol.">
        <title>Fungal ecological strategies reflected in gene transcription - a case study of two litter decomposers.</title>
        <authorList>
            <person name="Barbi F."/>
            <person name="Kohler A."/>
            <person name="Barry K."/>
            <person name="Baskaran P."/>
            <person name="Daum C."/>
            <person name="Fauchery L."/>
            <person name="Ihrmark K."/>
            <person name="Kuo A."/>
            <person name="LaButti K."/>
            <person name="Lipzen A."/>
            <person name="Morin E."/>
            <person name="Grigoriev I.V."/>
            <person name="Henrissat B."/>
            <person name="Lindahl B."/>
            <person name="Martin F."/>
        </authorList>
    </citation>
    <scope>NUCLEOTIDE SEQUENCE</scope>
    <source>
        <strain evidence="1">JB14</strain>
    </source>
</reference>
<evidence type="ECO:0000313" key="2">
    <source>
        <dbReference type="Proteomes" id="UP000799118"/>
    </source>
</evidence>
<dbReference type="Gene3D" id="2.60.120.10">
    <property type="entry name" value="Jelly Rolls"/>
    <property type="match status" value="1"/>
</dbReference>
<proteinExistence type="predicted"/>
<evidence type="ECO:0000313" key="1">
    <source>
        <dbReference type="EMBL" id="KAE9403114.1"/>
    </source>
</evidence>
<organism evidence="1 2">
    <name type="scientific">Gymnopus androsaceus JB14</name>
    <dbReference type="NCBI Taxonomy" id="1447944"/>
    <lineage>
        <taxon>Eukaryota</taxon>
        <taxon>Fungi</taxon>
        <taxon>Dikarya</taxon>
        <taxon>Basidiomycota</taxon>
        <taxon>Agaricomycotina</taxon>
        <taxon>Agaricomycetes</taxon>
        <taxon>Agaricomycetidae</taxon>
        <taxon>Agaricales</taxon>
        <taxon>Marasmiineae</taxon>
        <taxon>Omphalotaceae</taxon>
        <taxon>Gymnopus</taxon>
    </lineage>
</organism>
<accession>A0A6A4I2K8</accession>
<protein>
    <recommendedName>
        <fullName evidence="3">Cupin 2 conserved barrel domain-containing protein</fullName>
    </recommendedName>
</protein>
<dbReference type="InterPro" id="IPR014710">
    <property type="entry name" value="RmlC-like_jellyroll"/>
</dbReference>
<keyword evidence="2" id="KW-1185">Reference proteome</keyword>
<dbReference type="InterPro" id="IPR011051">
    <property type="entry name" value="RmlC_Cupin_sf"/>
</dbReference>
<name>A0A6A4I2K8_9AGAR</name>
<sequence>MNINTLKRTQTSTSSSLSYPSAKAILTFPTTPSLPSALPPNSRCTKFSFSPGSKFDSFLHFHIEYDEYLYVEKGTINVVLWNQVEKKWDERVITGGEEEIRIEKWRPHRWYLDINDAEVVVWERTEPADGEKELFFRNLMSLIGDYEGKPPFLQVFKIFADFDNYPIPQVDLALYFRRVIVALTGAIGRVAGLSGYKSKYEEYTPVGKSKND</sequence>
<dbReference type="OrthoDB" id="504210at2759"/>
<dbReference type="AlphaFoldDB" id="A0A6A4I2K8"/>
<dbReference type="SUPFAM" id="SSF51182">
    <property type="entry name" value="RmlC-like cupins"/>
    <property type="match status" value="1"/>
</dbReference>
<evidence type="ECO:0008006" key="3">
    <source>
        <dbReference type="Google" id="ProtNLM"/>
    </source>
</evidence>